<protein>
    <recommendedName>
        <fullName evidence="3">RHS repeat protein</fullName>
    </recommendedName>
</protein>
<evidence type="ECO:0000313" key="2">
    <source>
        <dbReference type="Proteomes" id="UP001209681"/>
    </source>
</evidence>
<dbReference type="Pfam" id="PF05593">
    <property type="entry name" value="RHS_repeat"/>
    <property type="match status" value="2"/>
</dbReference>
<dbReference type="NCBIfam" id="TIGR01643">
    <property type="entry name" value="YD_repeat_2x"/>
    <property type="match status" value="3"/>
</dbReference>
<keyword evidence="2" id="KW-1185">Reference proteome</keyword>
<feature type="non-terminal residue" evidence="1">
    <location>
        <position position="181"/>
    </location>
</feature>
<accession>A0ABT3NDJ4</accession>
<gene>
    <name evidence="1" type="ORF">OOT00_16135</name>
</gene>
<comment type="caution">
    <text evidence="1">The sequence shown here is derived from an EMBL/GenBank/DDBJ whole genome shotgun (WGS) entry which is preliminary data.</text>
</comment>
<dbReference type="InterPro" id="IPR050708">
    <property type="entry name" value="T6SS_VgrG/RHS"/>
</dbReference>
<dbReference type="SUPFAM" id="SSF63829">
    <property type="entry name" value="Calcium-dependent phosphotriesterase"/>
    <property type="match status" value="1"/>
</dbReference>
<name>A0ABT3NDJ4_9BACT</name>
<dbReference type="Gene3D" id="2.180.10.10">
    <property type="entry name" value="RHS repeat-associated core"/>
    <property type="match status" value="1"/>
</dbReference>
<dbReference type="EMBL" id="JAPFPW010000085">
    <property type="protein sequence ID" value="MCW7755505.1"/>
    <property type="molecule type" value="Genomic_DNA"/>
</dbReference>
<evidence type="ECO:0008006" key="3">
    <source>
        <dbReference type="Google" id="ProtNLM"/>
    </source>
</evidence>
<dbReference type="PANTHER" id="PTHR32305">
    <property type="match status" value="1"/>
</dbReference>
<feature type="non-terminal residue" evidence="1">
    <location>
        <position position="1"/>
    </location>
</feature>
<dbReference type="PANTHER" id="PTHR32305:SF15">
    <property type="entry name" value="PROTEIN RHSA-RELATED"/>
    <property type="match status" value="1"/>
</dbReference>
<proteinExistence type="predicted"/>
<sequence length="181" mass="20337">TMGNVLTRKDGLGRITRFDYDAKGRMVRMEDAAGLVTVYAYDAKDRRIREQSPSGLVTTFAYDGQDNLIHMERTAPGLDPEQSRFTYTPSGSILSQEDGEGKTIRYDYDAKGRLASTLDGRGNEIRQFYESGPDGSCSACSLTGRDLVSRIEYPTFEKEFRYDIRGRKTGERDILSDTEAL</sequence>
<evidence type="ECO:0000313" key="1">
    <source>
        <dbReference type="EMBL" id="MCW7755505.1"/>
    </source>
</evidence>
<reference evidence="1 2" key="1">
    <citation type="submission" date="2022-11" db="EMBL/GenBank/DDBJ databases">
        <title>Desulfobotulus tamanensis H1 sp. nov. - anaerobic, alkaliphilic, sulphate reducing bacterium isolated from terrestrial mud volcano.</title>
        <authorList>
            <person name="Frolova A."/>
            <person name="Merkel A.Y."/>
            <person name="Slobodkin A.I."/>
        </authorList>
    </citation>
    <scope>NUCLEOTIDE SEQUENCE [LARGE SCALE GENOMIC DNA]</scope>
    <source>
        <strain evidence="1 2">H1</strain>
    </source>
</reference>
<organism evidence="1 2">
    <name type="scientific">Desulfobotulus pelophilus</name>
    <dbReference type="NCBI Taxonomy" id="2823377"/>
    <lineage>
        <taxon>Bacteria</taxon>
        <taxon>Pseudomonadati</taxon>
        <taxon>Thermodesulfobacteriota</taxon>
        <taxon>Desulfobacteria</taxon>
        <taxon>Desulfobacterales</taxon>
        <taxon>Desulfobacteraceae</taxon>
        <taxon>Desulfobotulus</taxon>
    </lineage>
</organism>
<dbReference type="Proteomes" id="UP001209681">
    <property type="component" value="Unassembled WGS sequence"/>
</dbReference>
<dbReference type="InterPro" id="IPR006530">
    <property type="entry name" value="YD"/>
</dbReference>
<dbReference type="InterPro" id="IPR031325">
    <property type="entry name" value="RHS_repeat"/>
</dbReference>